<comment type="caution">
    <text evidence="2">The sequence shown here is derived from an EMBL/GenBank/DDBJ whole genome shotgun (WGS) entry which is preliminary data.</text>
</comment>
<reference evidence="2" key="1">
    <citation type="submission" date="2022-07" db="EMBL/GenBank/DDBJ databases">
        <authorList>
            <person name="Macas J."/>
            <person name="Novak P."/>
            <person name="Neumann P."/>
        </authorList>
    </citation>
    <scope>NUCLEOTIDE SEQUENCE</scope>
</reference>
<feature type="region of interest" description="Disordered" evidence="1">
    <location>
        <begin position="1"/>
        <end position="44"/>
    </location>
</feature>
<keyword evidence="3" id="KW-1185">Reference proteome</keyword>
<dbReference type="EMBL" id="CAMAPE010000017">
    <property type="protein sequence ID" value="CAH9083406.1"/>
    <property type="molecule type" value="Genomic_DNA"/>
</dbReference>
<organism evidence="2 3">
    <name type="scientific">Cuscuta europaea</name>
    <name type="common">European dodder</name>
    <dbReference type="NCBI Taxonomy" id="41803"/>
    <lineage>
        <taxon>Eukaryota</taxon>
        <taxon>Viridiplantae</taxon>
        <taxon>Streptophyta</taxon>
        <taxon>Embryophyta</taxon>
        <taxon>Tracheophyta</taxon>
        <taxon>Spermatophyta</taxon>
        <taxon>Magnoliopsida</taxon>
        <taxon>eudicotyledons</taxon>
        <taxon>Gunneridae</taxon>
        <taxon>Pentapetalae</taxon>
        <taxon>asterids</taxon>
        <taxon>lamiids</taxon>
        <taxon>Solanales</taxon>
        <taxon>Convolvulaceae</taxon>
        <taxon>Cuscuteae</taxon>
        <taxon>Cuscuta</taxon>
        <taxon>Cuscuta subgen. Cuscuta</taxon>
    </lineage>
</organism>
<gene>
    <name evidence="2" type="ORF">CEURO_LOCUS8567</name>
</gene>
<name>A0A9P0Z1C9_CUSEU</name>
<protein>
    <submittedName>
        <fullName evidence="2">Uncharacterized protein</fullName>
    </submittedName>
</protein>
<feature type="compositionally biased region" description="Polar residues" evidence="1">
    <location>
        <begin position="27"/>
        <end position="37"/>
    </location>
</feature>
<accession>A0A9P0Z1C9</accession>
<dbReference type="AlphaFoldDB" id="A0A9P0Z1C9"/>
<feature type="compositionally biased region" description="Basic residues" evidence="1">
    <location>
        <begin position="13"/>
        <end position="22"/>
    </location>
</feature>
<sequence length="131" mass="14442">MDDSRVLVAGGVGKRKKAKKNPKANPSTVTNQDAGSSQPVQAPVPLQQVFHHQEPKDMMMDNPFESEQSNHFSEHIQAAQETTMEADQANPTNIVRPVARITLEDPVHEILEKAGSVGSQVWSTSSYFNNF</sequence>
<evidence type="ECO:0000313" key="2">
    <source>
        <dbReference type="EMBL" id="CAH9083406.1"/>
    </source>
</evidence>
<feature type="non-terminal residue" evidence="2">
    <location>
        <position position="131"/>
    </location>
</feature>
<dbReference type="Proteomes" id="UP001152484">
    <property type="component" value="Unassembled WGS sequence"/>
</dbReference>
<evidence type="ECO:0000256" key="1">
    <source>
        <dbReference type="SAM" id="MobiDB-lite"/>
    </source>
</evidence>
<proteinExistence type="predicted"/>
<evidence type="ECO:0000313" key="3">
    <source>
        <dbReference type="Proteomes" id="UP001152484"/>
    </source>
</evidence>